<dbReference type="InterPro" id="IPR018683">
    <property type="entry name" value="DUF2169"/>
</dbReference>
<dbReference type="Gene3D" id="2.160.20.80">
    <property type="entry name" value="E3 ubiquitin-protein ligase SopA"/>
    <property type="match status" value="2"/>
</dbReference>
<protein>
    <submittedName>
        <fullName evidence="4">Pentapeptide repeat family protein</fullName>
    </submittedName>
</protein>
<accession>Q3JHU2</accession>
<evidence type="ECO:0000259" key="3">
    <source>
        <dbReference type="Pfam" id="PF09937"/>
    </source>
</evidence>
<keyword evidence="1" id="KW-0677">Repeat</keyword>
<dbReference type="Proteomes" id="UP000002700">
    <property type="component" value="Chromosome II"/>
</dbReference>
<dbReference type="EnsemblBacteria" id="ABA53157">
    <property type="protein sequence ID" value="ABA53157"/>
    <property type="gene ID" value="BURPS1710b_A1704"/>
</dbReference>
<proteinExistence type="predicted"/>
<name>Q3JHU2_BURP1</name>
<gene>
    <name evidence="4" type="ordered locus">BURPS1710b_A1704</name>
</gene>
<dbReference type="Pfam" id="PF00805">
    <property type="entry name" value="Pentapeptide"/>
    <property type="match status" value="4"/>
</dbReference>
<dbReference type="EMBL" id="CP000125">
    <property type="protein sequence ID" value="ABA53157.1"/>
    <property type="molecule type" value="Genomic_DNA"/>
</dbReference>
<dbReference type="InterPro" id="IPR001646">
    <property type="entry name" value="5peptide_repeat"/>
</dbReference>
<dbReference type="HOGENOM" id="CLU_007055_0_0_4"/>
<sequence>MRPKRSCRSPRRRRNANSSRASRSRCERTLARTPLHPMKIVKPLAISPLTRVYRMHGREYLGVAALLIATLGDEPKLLAESALWRLAGDELRGYPLDMALPKACPEFLVSGYAYGKYASDPHACACEVGVRIAGLEKRLRVCGDRQWAGARITAPRPFERLPIDWDLAYGGAGCADNPRGRGAHAREGAPRDLPNVEYAHSPMRFAHEQPAPAGFCPVDAAWPARAGLYGALDRQWQEEDCPGFPRTLDPRYFNIAPADQQLPELRAFPDGARYELTHMHPDHATLAGNLPALRARSFVVRRGSDAPEEMPMRLTTAWFVPHRERVILIYHGVTPVRAFDASDVQTVLFGAEASGHARPADWYRQVIEWRTRDDRAALYALRDRDLLPEHALAPEAAATPEPTQQSAKQRQLRERLSVFPDAPRAQTPAPDRLAEFVEQQQALADEKRAALEAMRRELATSEVFSVGRRRGPPGRIAPADEEPARHAGALAESPDIRALERDADERLRGLYQQCAQHQDAPARLHGAAARARRECVASAAAAGQSLQGADLTGVDLSGMDLRGARLAGAMLENADLSDADLTGADLSRTVLVRADLTRAKLVDARLTAANLSLAHCERTDFSGSDLSDGIFEQVHLRDCRFNGSVLASTRFDACRFDAVDFGRATLRELIFIEQSFSGVSFSDATIRKMLLMRCAFADVRFSAASIDGFGIVETQASGQLRFDRASVNKACFVGRCDIGRADFSFATLTEVNFRETQLVEANFGGARIGNCDFTDACLRAADLRGAKAEGSPFVRADLTRADLRDTDLIAAYLRGAKLDGADLRRANLFRANLSQILTDADTRWQGAYLNRAVRFPLAEART</sequence>
<evidence type="ECO:0000313" key="4">
    <source>
        <dbReference type="EMBL" id="ABA53157.1"/>
    </source>
</evidence>
<dbReference type="Pfam" id="PF09937">
    <property type="entry name" value="DUF2169"/>
    <property type="match status" value="1"/>
</dbReference>
<dbReference type="SUPFAM" id="SSF141571">
    <property type="entry name" value="Pentapeptide repeat-like"/>
    <property type="match status" value="3"/>
</dbReference>
<feature type="domain" description="DUF2169" evidence="3">
    <location>
        <begin position="56"/>
        <end position="331"/>
    </location>
</feature>
<dbReference type="KEGG" id="bpm:BURPS1710b_A1704"/>
<feature type="region of interest" description="Disordered" evidence="2">
    <location>
        <begin position="467"/>
        <end position="486"/>
    </location>
</feature>
<evidence type="ECO:0000256" key="1">
    <source>
        <dbReference type="ARBA" id="ARBA00022737"/>
    </source>
</evidence>
<dbReference type="PANTHER" id="PTHR47485">
    <property type="entry name" value="THYLAKOID LUMENAL 17.4 KDA PROTEIN, CHLOROPLASTIC"/>
    <property type="match status" value="1"/>
</dbReference>
<dbReference type="AlphaFoldDB" id="Q3JHU2"/>
<feature type="region of interest" description="Disordered" evidence="2">
    <location>
        <begin position="1"/>
        <end position="27"/>
    </location>
</feature>
<evidence type="ECO:0000313" key="5">
    <source>
        <dbReference type="Proteomes" id="UP000002700"/>
    </source>
</evidence>
<reference evidence="4 5" key="1">
    <citation type="submission" date="2005-09" db="EMBL/GenBank/DDBJ databases">
        <authorList>
            <person name="Woods D.E."/>
            <person name="Nierman W.C."/>
        </authorList>
    </citation>
    <scope>NUCLEOTIDE SEQUENCE [LARGE SCALE GENOMIC DNA]</scope>
    <source>
        <strain evidence="4 5">1710b</strain>
    </source>
</reference>
<feature type="compositionally biased region" description="Basic residues" evidence="2">
    <location>
        <begin position="1"/>
        <end position="15"/>
    </location>
</feature>
<organism evidence="4 5">
    <name type="scientific">Burkholderia pseudomallei (strain 1710b)</name>
    <dbReference type="NCBI Taxonomy" id="320372"/>
    <lineage>
        <taxon>Bacteria</taxon>
        <taxon>Pseudomonadati</taxon>
        <taxon>Pseudomonadota</taxon>
        <taxon>Betaproteobacteria</taxon>
        <taxon>Burkholderiales</taxon>
        <taxon>Burkholderiaceae</taxon>
        <taxon>Burkholderia</taxon>
        <taxon>pseudomallei group</taxon>
    </lineage>
</organism>
<evidence type="ECO:0000256" key="2">
    <source>
        <dbReference type="SAM" id="MobiDB-lite"/>
    </source>
</evidence>
<dbReference type="PANTHER" id="PTHR47485:SF1">
    <property type="entry name" value="THYLAKOID LUMENAL 17.4 KDA PROTEIN, CHLOROPLASTIC"/>
    <property type="match status" value="1"/>
</dbReference>